<organism evidence="1 2">
    <name type="scientific">Duncaniella dubosii</name>
    <dbReference type="NCBI Taxonomy" id="2518971"/>
    <lineage>
        <taxon>Bacteria</taxon>
        <taxon>Pseudomonadati</taxon>
        <taxon>Bacteroidota</taxon>
        <taxon>Bacteroidia</taxon>
        <taxon>Bacteroidales</taxon>
        <taxon>Muribaculaceae</taxon>
        <taxon>Duncaniella</taxon>
    </lineage>
</organism>
<protein>
    <submittedName>
        <fullName evidence="1">Uncharacterized protein</fullName>
    </submittedName>
</protein>
<accession>A0A4V1D357</accession>
<dbReference type="KEGG" id="ddb:E7747_05840"/>
<name>A0A4V1D357_9BACT</name>
<gene>
    <name evidence="1" type="ORF">E7747_05840</name>
</gene>
<evidence type="ECO:0000313" key="2">
    <source>
        <dbReference type="Proteomes" id="UP000297149"/>
    </source>
</evidence>
<dbReference type="Proteomes" id="UP000297149">
    <property type="component" value="Chromosome"/>
</dbReference>
<sequence>MIDRNYSKFYHHNVAMDGCPFVEVDNPVITIIGLKGTEEAVASACALVTKEWIKDSLSEDCIEWVRQYHSLGYFTIELRTNNYIPQVYDGIKAIDGLTSVKYVVYDTAYRRMIANDKYMAETINGSRKLDYDIELDDDDDFFPMICELSLPIDDL</sequence>
<dbReference type="AlphaFoldDB" id="A0A4V1D357"/>
<reference evidence="2" key="1">
    <citation type="submission" date="2019-02" db="EMBL/GenBank/DDBJ databases">
        <title>Isolation and identification of novel species under the genus Muribaculum.</title>
        <authorList>
            <person name="Miyake S."/>
            <person name="Ding Y."/>
            <person name="Low A."/>
            <person name="Soh M."/>
            <person name="Seedorf H."/>
        </authorList>
    </citation>
    <scope>NUCLEOTIDE SEQUENCE [LARGE SCALE GENOMIC DNA]</scope>
    <source>
        <strain evidence="2">H5</strain>
    </source>
</reference>
<dbReference type="RefSeq" id="WP_136414713.1">
    <property type="nucleotide sequence ID" value="NZ_CP039396.1"/>
</dbReference>
<evidence type="ECO:0000313" key="1">
    <source>
        <dbReference type="EMBL" id="QCD41848.1"/>
    </source>
</evidence>
<keyword evidence="2" id="KW-1185">Reference proteome</keyword>
<proteinExistence type="predicted"/>
<dbReference type="EMBL" id="CP039396">
    <property type="protein sequence ID" value="QCD41848.1"/>
    <property type="molecule type" value="Genomic_DNA"/>
</dbReference>